<accession>A0ACB9U914</accession>
<sequence length="185" mass="20057">MESNVKSAVFDHFSLPWALAAAHRLPPVEETGGYAPVAVHRLLIAQYLDLSGCGTGARALEHAGFSSCGSQALEHGLGDCEARVSLPCGSGISLDQGSNQCPLQKGQMRIHEYRDNMPGICFSSPWMLTSNSSTAQSLKPSSDLPDQQVSPGGDYDRKSILGIETRPYLVSHHQEFAETRWQSWA</sequence>
<name>A0ACB9U914_9CETA</name>
<gene>
    <name evidence="1" type="ORF">MJG53_016601</name>
</gene>
<keyword evidence="2" id="KW-1185">Reference proteome</keyword>
<proteinExistence type="predicted"/>
<dbReference type="EMBL" id="CM043046">
    <property type="protein sequence ID" value="KAI4561547.1"/>
    <property type="molecule type" value="Genomic_DNA"/>
</dbReference>
<evidence type="ECO:0000313" key="1">
    <source>
        <dbReference type="EMBL" id="KAI4561547.1"/>
    </source>
</evidence>
<organism evidence="1 2">
    <name type="scientific">Ovis ammon polii x Ovis aries</name>
    <dbReference type="NCBI Taxonomy" id="2918886"/>
    <lineage>
        <taxon>Eukaryota</taxon>
        <taxon>Metazoa</taxon>
        <taxon>Chordata</taxon>
        <taxon>Craniata</taxon>
        <taxon>Vertebrata</taxon>
        <taxon>Euteleostomi</taxon>
        <taxon>Mammalia</taxon>
        <taxon>Eutheria</taxon>
        <taxon>Laurasiatheria</taxon>
        <taxon>Artiodactyla</taxon>
        <taxon>Ruminantia</taxon>
        <taxon>Pecora</taxon>
        <taxon>Bovidae</taxon>
        <taxon>Caprinae</taxon>
        <taxon>Ovis</taxon>
    </lineage>
</organism>
<comment type="caution">
    <text evidence="1">The sequence shown here is derived from an EMBL/GenBank/DDBJ whole genome shotgun (WGS) entry which is preliminary data.</text>
</comment>
<protein>
    <submittedName>
        <fullName evidence="1">Uncharacterized protein</fullName>
    </submittedName>
</protein>
<evidence type="ECO:0000313" key="2">
    <source>
        <dbReference type="Proteomes" id="UP001057279"/>
    </source>
</evidence>
<dbReference type="Proteomes" id="UP001057279">
    <property type="component" value="Linkage Group LG21"/>
</dbReference>
<reference evidence="1" key="1">
    <citation type="submission" date="2022-03" db="EMBL/GenBank/DDBJ databases">
        <title>Genomic analyses of argali, domestic sheep and their hybrids provide insights into chromosomal evolution, heterosis and genetic basis of agronomic traits.</title>
        <authorList>
            <person name="Li M."/>
        </authorList>
    </citation>
    <scope>NUCLEOTIDE SEQUENCE</scope>
    <source>
        <strain evidence="1">F1 hybrid</strain>
    </source>
</reference>